<sequence length="225" mass="25176">MSDLDKRIANLRERRDGNIKLVGRETERLNQKVAALDNAVQQAFDRMKLCEAKAAQVDAEMDRLVGRLGKLRSLLLAGILVILLAAIAILAVAAWSGANIRQAARQEAATIRMQNATEIAQARREGEEALAGLHQQFAEQRASIEGQIVEIGADLAMLSEERDAARTELERFRDLRDRIGFHLADYRGRVVIIVPEGQEIRGWRAPGLSDLARYNGRVFRIREVE</sequence>
<gene>
    <name evidence="2" type="ORF">SAMN05444142_10263</name>
</gene>
<keyword evidence="1" id="KW-1133">Transmembrane helix</keyword>
<evidence type="ECO:0000313" key="3">
    <source>
        <dbReference type="Proteomes" id="UP000324252"/>
    </source>
</evidence>
<keyword evidence="3" id="KW-1185">Reference proteome</keyword>
<keyword evidence="1" id="KW-0472">Membrane</keyword>
<dbReference type="AlphaFoldDB" id="A0A1H0G279"/>
<evidence type="ECO:0000256" key="1">
    <source>
        <dbReference type="SAM" id="Phobius"/>
    </source>
</evidence>
<dbReference type="EMBL" id="FQZZ01000002">
    <property type="protein sequence ID" value="SHJ84153.1"/>
    <property type="molecule type" value="Genomic_DNA"/>
</dbReference>
<name>A0A1H0G279_9RHOB</name>
<proteinExistence type="predicted"/>
<keyword evidence="1" id="KW-0812">Transmembrane</keyword>
<organism evidence="2 3">
    <name type="scientific">Lutimaribacter pacificus</name>
    <dbReference type="NCBI Taxonomy" id="391948"/>
    <lineage>
        <taxon>Bacteria</taxon>
        <taxon>Pseudomonadati</taxon>
        <taxon>Pseudomonadota</taxon>
        <taxon>Alphaproteobacteria</taxon>
        <taxon>Rhodobacterales</taxon>
        <taxon>Roseobacteraceae</taxon>
        <taxon>Lutimaribacter</taxon>
    </lineage>
</organism>
<reference evidence="2 3" key="1">
    <citation type="submission" date="2016-11" db="EMBL/GenBank/DDBJ databases">
        <authorList>
            <person name="Varghese N."/>
            <person name="Submissions S."/>
        </authorList>
    </citation>
    <scope>NUCLEOTIDE SEQUENCE [LARGE SCALE GENOMIC DNA]</scope>
    <source>
        <strain evidence="2 3">DSM 29620</strain>
    </source>
</reference>
<dbReference type="Proteomes" id="UP000324252">
    <property type="component" value="Unassembled WGS sequence"/>
</dbReference>
<feature type="transmembrane region" description="Helical" evidence="1">
    <location>
        <begin position="73"/>
        <end position="95"/>
    </location>
</feature>
<dbReference type="Gene3D" id="1.10.287.1490">
    <property type="match status" value="1"/>
</dbReference>
<evidence type="ECO:0000313" key="2">
    <source>
        <dbReference type="EMBL" id="SHJ84153.1"/>
    </source>
</evidence>
<protein>
    <submittedName>
        <fullName evidence="2">Uncharacterized protein</fullName>
    </submittedName>
</protein>
<dbReference type="RefSeq" id="WP_149787752.1">
    <property type="nucleotide sequence ID" value="NZ_FNIO01000003.1"/>
</dbReference>
<dbReference type="OrthoDB" id="7853023at2"/>
<accession>A0A1H0G279</accession>